<evidence type="ECO:0000256" key="4">
    <source>
        <dbReference type="PROSITE-ProRule" id="PRU00042"/>
    </source>
</evidence>
<dbReference type="GO" id="GO:0008270">
    <property type="term" value="F:zinc ion binding"/>
    <property type="evidence" value="ECO:0007669"/>
    <property type="project" value="UniProtKB-KW"/>
</dbReference>
<dbReference type="EMBL" id="CP089275">
    <property type="protein sequence ID" value="USP74707.1"/>
    <property type="molecule type" value="Genomic_DNA"/>
</dbReference>
<organism evidence="8 9">
    <name type="scientific">Curvularia clavata</name>
    <dbReference type="NCBI Taxonomy" id="95742"/>
    <lineage>
        <taxon>Eukaryota</taxon>
        <taxon>Fungi</taxon>
        <taxon>Dikarya</taxon>
        <taxon>Ascomycota</taxon>
        <taxon>Pezizomycotina</taxon>
        <taxon>Dothideomycetes</taxon>
        <taxon>Pleosporomycetidae</taxon>
        <taxon>Pleosporales</taxon>
        <taxon>Pleosporineae</taxon>
        <taxon>Pleosporaceae</taxon>
        <taxon>Curvularia</taxon>
    </lineage>
</organism>
<evidence type="ECO:0000259" key="7">
    <source>
        <dbReference type="PROSITE" id="PS50157"/>
    </source>
</evidence>
<dbReference type="Proteomes" id="UP001056012">
    <property type="component" value="Chromosome 2"/>
</dbReference>
<dbReference type="SMART" id="SM00355">
    <property type="entry name" value="ZnF_C2H2"/>
    <property type="match status" value="3"/>
</dbReference>
<sequence length="304" mass="33802">MTSLLLFAVLLTVLLRPALAVTPVMDPTPPASPLDFPVDMVFLLDLPDIDTTAPAQPANLIDAPSPEPFESDINTEPVFDGINDAPPPDFIDAPPPEPFESDMKMEPVFDFSHTATPLQPADFIDASSIEAFESDMNTELSPEPSESDMDTEPVVYGVTGDNMPPLNSKNVHLIDANKTTVQPFAVQAHVDGTYNAGDRRRRQARCERGFACDKPGCMEVFDRQCELTRHSMIHLDESKRPHVCPTCNKGFLYPKDLRRHKPVHSGPSSAKVTFRCKHPKCSHLPGFSRPDNLRRHERRQHSSQ</sequence>
<feature type="domain" description="C2H2-type" evidence="7">
    <location>
        <begin position="210"/>
        <end position="239"/>
    </location>
</feature>
<dbReference type="PROSITE" id="PS50157">
    <property type="entry name" value="ZINC_FINGER_C2H2_2"/>
    <property type="match status" value="2"/>
</dbReference>
<dbReference type="PROSITE" id="PS00028">
    <property type="entry name" value="ZINC_FINGER_C2H2_1"/>
    <property type="match status" value="2"/>
</dbReference>
<dbReference type="PANTHER" id="PTHR23235">
    <property type="entry name" value="KRUEPPEL-LIKE TRANSCRIPTION FACTOR"/>
    <property type="match status" value="1"/>
</dbReference>
<evidence type="ECO:0000256" key="2">
    <source>
        <dbReference type="ARBA" id="ARBA00022771"/>
    </source>
</evidence>
<feature type="region of interest" description="Disordered" evidence="5">
    <location>
        <begin position="285"/>
        <end position="304"/>
    </location>
</feature>
<evidence type="ECO:0000313" key="8">
    <source>
        <dbReference type="EMBL" id="USP74707.1"/>
    </source>
</evidence>
<feature type="compositionally biased region" description="Basic residues" evidence="5">
    <location>
        <begin position="295"/>
        <end position="304"/>
    </location>
</feature>
<dbReference type="InterPro" id="IPR013087">
    <property type="entry name" value="Znf_C2H2_type"/>
</dbReference>
<dbReference type="AlphaFoldDB" id="A0A9Q9DPM8"/>
<evidence type="ECO:0000313" key="9">
    <source>
        <dbReference type="Proteomes" id="UP001056012"/>
    </source>
</evidence>
<evidence type="ECO:0000256" key="5">
    <source>
        <dbReference type="SAM" id="MobiDB-lite"/>
    </source>
</evidence>
<dbReference type="Gene3D" id="3.30.160.60">
    <property type="entry name" value="Classic Zinc Finger"/>
    <property type="match status" value="1"/>
</dbReference>
<feature type="domain" description="C2H2-type" evidence="7">
    <location>
        <begin position="242"/>
        <end position="269"/>
    </location>
</feature>
<keyword evidence="2 4" id="KW-0863">Zinc-finger</keyword>
<dbReference type="VEuPathDB" id="FungiDB:yc1106_01981"/>
<keyword evidence="3" id="KW-0862">Zinc</keyword>
<dbReference type="SUPFAM" id="SSF57667">
    <property type="entry name" value="beta-beta-alpha zinc fingers"/>
    <property type="match status" value="1"/>
</dbReference>
<dbReference type="OrthoDB" id="8922241at2759"/>
<reference evidence="8" key="1">
    <citation type="submission" date="2021-12" db="EMBL/GenBank/DDBJ databases">
        <title>Curvularia clavata genome.</title>
        <authorList>
            <person name="Cao Y."/>
        </authorList>
    </citation>
    <scope>NUCLEOTIDE SEQUENCE</scope>
    <source>
        <strain evidence="8">Yc1106</strain>
    </source>
</reference>
<keyword evidence="9" id="KW-1185">Reference proteome</keyword>
<feature type="chain" id="PRO_5040183693" description="C2H2-type domain-containing protein" evidence="6">
    <location>
        <begin position="21"/>
        <end position="304"/>
    </location>
</feature>
<keyword evidence="6" id="KW-0732">Signal</keyword>
<dbReference type="GO" id="GO:0000978">
    <property type="term" value="F:RNA polymerase II cis-regulatory region sequence-specific DNA binding"/>
    <property type="evidence" value="ECO:0007669"/>
    <property type="project" value="TreeGrafter"/>
</dbReference>
<keyword evidence="1" id="KW-0479">Metal-binding</keyword>
<evidence type="ECO:0000256" key="6">
    <source>
        <dbReference type="SAM" id="SignalP"/>
    </source>
</evidence>
<dbReference type="GO" id="GO:0000981">
    <property type="term" value="F:DNA-binding transcription factor activity, RNA polymerase II-specific"/>
    <property type="evidence" value="ECO:0007669"/>
    <property type="project" value="TreeGrafter"/>
</dbReference>
<name>A0A9Q9DPM8_CURCL</name>
<accession>A0A9Q9DPM8</accession>
<protein>
    <recommendedName>
        <fullName evidence="7">C2H2-type domain-containing protein</fullName>
    </recommendedName>
</protein>
<dbReference type="InterPro" id="IPR036236">
    <property type="entry name" value="Znf_C2H2_sf"/>
</dbReference>
<gene>
    <name evidence="8" type="ORF">yc1106_01981</name>
</gene>
<dbReference type="PANTHER" id="PTHR23235:SF120">
    <property type="entry name" value="KRUPPEL-LIKE FACTOR 15"/>
    <property type="match status" value="1"/>
</dbReference>
<evidence type="ECO:0000256" key="3">
    <source>
        <dbReference type="ARBA" id="ARBA00022833"/>
    </source>
</evidence>
<feature type="signal peptide" evidence="6">
    <location>
        <begin position="1"/>
        <end position="20"/>
    </location>
</feature>
<evidence type="ECO:0000256" key="1">
    <source>
        <dbReference type="ARBA" id="ARBA00022723"/>
    </source>
</evidence>
<proteinExistence type="predicted"/>